<dbReference type="CDD" id="cd05269">
    <property type="entry name" value="TMR_SDR_a"/>
    <property type="match status" value="1"/>
</dbReference>
<keyword evidence="3" id="KW-1185">Reference proteome</keyword>
<dbReference type="GeneID" id="93570879"/>
<dbReference type="InterPro" id="IPR008030">
    <property type="entry name" value="NmrA-like"/>
</dbReference>
<dbReference type="SUPFAM" id="SSF51735">
    <property type="entry name" value="NAD(P)-binding Rossmann-fold domains"/>
    <property type="match status" value="1"/>
</dbReference>
<reference evidence="3" key="1">
    <citation type="journal article" date="2017" name="Genome Biol.">
        <title>Comparative genomics reveals high biological diversity and specific adaptations in the industrially and medically important fungal genus Aspergillus.</title>
        <authorList>
            <person name="de Vries R.P."/>
            <person name="Riley R."/>
            <person name="Wiebenga A."/>
            <person name="Aguilar-Osorio G."/>
            <person name="Amillis S."/>
            <person name="Uchima C.A."/>
            <person name="Anderluh G."/>
            <person name="Asadollahi M."/>
            <person name="Askin M."/>
            <person name="Barry K."/>
            <person name="Battaglia E."/>
            <person name="Bayram O."/>
            <person name="Benocci T."/>
            <person name="Braus-Stromeyer S.A."/>
            <person name="Caldana C."/>
            <person name="Canovas D."/>
            <person name="Cerqueira G.C."/>
            <person name="Chen F."/>
            <person name="Chen W."/>
            <person name="Choi C."/>
            <person name="Clum A."/>
            <person name="Dos Santos R.A."/>
            <person name="Damasio A.R."/>
            <person name="Diallinas G."/>
            <person name="Emri T."/>
            <person name="Fekete E."/>
            <person name="Flipphi M."/>
            <person name="Freyberg S."/>
            <person name="Gallo A."/>
            <person name="Gournas C."/>
            <person name="Habgood R."/>
            <person name="Hainaut M."/>
            <person name="Harispe M.L."/>
            <person name="Henrissat B."/>
            <person name="Hilden K.S."/>
            <person name="Hope R."/>
            <person name="Hossain A."/>
            <person name="Karabika E."/>
            <person name="Karaffa L."/>
            <person name="Karanyi Z."/>
            <person name="Krasevec N."/>
            <person name="Kuo A."/>
            <person name="Kusch H."/>
            <person name="LaButti K."/>
            <person name="Lagendijk E.L."/>
            <person name="Lapidus A."/>
            <person name="Levasseur A."/>
            <person name="Lindquist E."/>
            <person name="Lipzen A."/>
            <person name="Logrieco A.F."/>
            <person name="MacCabe A."/>
            <person name="Maekelae M.R."/>
            <person name="Malavazi I."/>
            <person name="Melin P."/>
            <person name="Meyer V."/>
            <person name="Mielnichuk N."/>
            <person name="Miskei M."/>
            <person name="Molnar A.P."/>
            <person name="Mule G."/>
            <person name="Ngan C.Y."/>
            <person name="Orejas M."/>
            <person name="Orosz E."/>
            <person name="Ouedraogo J.P."/>
            <person name="Overkamp K.M."/>
            <person name="Park H.-S."/>
            <person name="Perrone G."/>
            <person name="Piumi F."/>
            <person name="Punt P.J."/>
            <person name="Ram A.F."/>
            <person name="Ramon A."/>
            <person name="Rauscher S."/>
            <person name="Record E."/>
            <person name="Riano-Pachon D.M."/>
            <person name="Robert V."/>
            <person name="Roehrig J."/>
            <person name="Ruller R."/>
            <person name="Salamov A."/>
            <person name="Salih N.S."/>
            <person name="Samson R.A."/>
            <person name="Sandor E."/>
            <person name="Sanguinetti M."/>
            <person name="Schuetze T."/>
            <person name="Sepcic K."/>
            <person name="Shelest E."/>
            <person name="Sherlock G."/>
            <person name="Sophianopoulou V."/>
            <person name="Squina F.M."/>
            <person name="Sun H."/>
            <person name="Susca A."/>
            <person name="Todd R.B."/>
            <person name="Tsang A."/>
            <person name="Unkles S.E."/>
            <person name="van de Wiele N."/>
            <person name="van Rossen-Uffink D."/>
            <person name="Oliveira J.V."/>
            <person name="Vesth T.C."/>
            <person name="Visser J."/>
            <person name="Yu J.-H."/>
            <person name="Zhou M."/>
            <person name="Andersen M.R."/>
            <person name="Archer D.B."/>
            <person name="Baker S.E."/>
            <person name="Benoit I."/>
            <person name="Brakhage A.A."/>
            <person name="Braus G.H."/>
            <person name="Fischer R."/>
            <person name="Frisvad J.C."/>
            <person name="Goldman G.H."/>
            <person name="Houbraken J."/>
            <person name="Oakley B."/>
            <person name="Pocsi I."/>
            <person name="Scazzocchio C."/>
            <person name="Seiboth B."/>
            <person name="vanKuyk P.A."/>
            <person name="Wortman J."/>
            <person name="Dyer P.S."/>
            <person name="Grigoriev I.V."/>
        </authorList>
    </citation>
    <scope>NUCLEOTIDE SEQUENCE [LARGE SCALE GENOMIC DNA]</scope>
    <source>
        <strain evidence="3">CBS 101740 / IMI 381727 / IBT 21946</strain>
    </source>
</reference>
<evidence type="ECO:0000259" key="1">
    <source>
        <dbReference type="Pfam" id="PF05368"/>
    </source>
</evidence>
<dbReference type="OrthoDB" id="419598at2759"/>
<dbReference type="VEuPathDB" id="FungiDB:ASPBRDRAFT_132029"/>
<gene>
    <name evidence="2" type="ORF">ASPBRDRAFT_132029</name>
</gene>
<dbReference type="InterPro" id="IPR036291">
    <property type="entry name" value="NAD(P)-bd_dom_sf"/>
</dbReference>
<dbReference type="InterPro" id="IPR052718">
    <property type="entry name" value="NmrA-type_oxidoreductase"/>
</dbReference>
<dbReference type="Pfam" id="PF05368">
    <property type="entry name" value="NmrA"/>
    <property type="match status" value="1"/>
</dbReference>
<dbReference type="Proteomes" id="UP000184499">
    <property type="component" value="Unassembled WGS sequence"/>
</dbReference>
<feature type="domain" description="NmrA-like" evidence="1">
    <location>
        <begin position="7"/>
        <end position="253"/>
    </location>
</feature>
<organism evidence="2 3">
    <name type="scientific">Aspergillus brasiliensis (strain CBS 101740 / IMI 381727 / IBT 21946)</name>
    <dbReference type="NCBI Taxonomy" id="767769"/>
    <lineage>
        <taxon>Eukaryota</taxon>
        <taxon>Fungi</taxon>
        <taxon>Dikarya</taxon>
        <taxon>Ascomycota</taxon>
        <taxon>Pezizomycotina</taxon>
        <taxon>Eurotiomycetes</taxon>
        <taxon>Eurotiomycetidae</taxon>
        <taxon>Eurotiales</taxon>
        <taxon>Aspergillaceae</taxon>
        <taxon>Aspergillus</taxon>
        <taxon>Aspergillus subgen. Circumdati</taxon>
    </lineage>
</organism>
<dbReference type="EMBL" id="KV878689">
    <property type="protein sequence ID" value="OJJ68801.1"/>
    <property type="molecule type" value="Genomic_DNA"/>
</dbReference>
<dbReference type="OMA" id="NGWYHEN"/>
<dbReference type="STRING" id="767769.A0A1L9UB13"/>
<dbReference type="AlphaFoldDB" id="A0A1L9UB13"/>
<evidence type="ECO:0000313" key="3">
    <source>
        <dbReference type="Proteomes" id="UP000184499"/>
    </source>
</evidence>
<dbReference type="Gene3D" id="3.90.25.10">
    <property type="entry name" value="UDP-galactose 4-epimerase, domain 1"/>
    <property type="match status" value="1"/>
</dbReference>
<dbReference type="RefSeq" id="XP_067476050.1">
    <property type="nucleotide sequence ID" value="XM_067618391.1"/>
</dbReference>
<dbReference type="PANTHER" id="PTHR47129:SF1">
    <property type="entry name" value="NMRA-LIKE DOMAIN-CONTAINING PROTEIN"/>
    <property type="match status" value="1"/>
</dbReference>
<dbReference type="PANTHER" id="PTHR47129">
    <property type="entry name" value="QUINONE OXIDOREDUCTASE 2"/>
    <property type="match status" value="1"/>
</dbReference>
<evidence type="ECO:0000313" key="2">
    <source>
        <dbReference type="EMBL" id="OJJ68801.1"/>
    </source>
</evidence>
<proteinExistence type="predicted"/>
<sequence length="318" mass="35883">MPLNYLLTGSTGGLGSLILDYFTTHFPPSQLTTHGITYAASSSNPDNAHRFTSKNIPFRTVNYDDPTTLDIAFQDVENLFFVSTNTFDVEKRRRQHLNVVEAAKRNGVKHVWYTSLAFGGLNSNSKAAVQQAHYMTEEMLRESGINYTSIREGIYTEAFPLFINWYPESTTLYLPSSSSSLSGKIAFTLRSELAEATAKLMLRGGHDRSIVLLTASEPVSFQEIVEVINETTNREVKIQIVDPETYVRLNSENDIGGKPEGFFRQLVGWFESIEMGEAAFTDGLMAEVLGREPVTPREAVRGLLRRERDYTWHQNYIK</sequence>
<protein>
    <recommendedName>
        <fullName evidence="1">NmrA-like domain-containing protein</fullName>
    </recommendedName>
</protein>
<name>A0A1L9UB13_ASPBC</name>
<accession>A0A1L9UB13</accession>
<dbReference type="Gene3D" id="3.40.50.720">
    <property type="entry name" value="NAD(P)-binding Rossmann-like Domain"/>
    <property type="match status" value="1"/>
</dbReference>